<keyword evidence="1" id="KW-0677">Repeat</keyword>
<organism evidence="3 4">
    <name type="scientific">Leersia perrieri</name>
    <dbReference type="NCBI Taxonomy" id="77586"/>
    <lineage>
        <taxon>Eukaryota</taxon>
        <taxon>Viridiplantae</taxon>
        <taxon>Streptophyta</taxon>
        <taxon>Embryophyta</taxon>
        <taxon>Tracheophyta</taxon>
        <taxon>Spermatophyta</taxon>
        <taxon>Magnoliopsida</taxon>
        <taxon>Liliopsida</taxon>
        <taxon>Poales</taxon>
        <taxon>Poaceae</taxon>
        <taxon>BOP clade</taxon>
        <taxon>Oryzoideae</taxon>
        <taxon>Oryzeae</taxon>
        <taxon>Oryzinae</taxon>
        <taxon>Leersia</taxon>
    </lineage>
</organism>
<keyword evidence="4" id="KW-1185">Reference proteome</keyword>
<dbReference type="GO" id="GO:0016104">
    <property type="term" value="P:triterpenoid biosynthetic process"/>
    <property type="evidence" value="ECO:0007669"/>
    <property type="project" value="InterPro"/>
</dbReference>
<dbReference type="InterPro" id="IPR018333">
    <property type="entry name" value="Squalene_cyclase"/>
</dbReference>
<protein>
    <recommendedName>
        <fullName evidence="2">Squalene cyclase C-terminal domain-containing protein</fullName>
    </recommendedName>
</protein>
<reference evidence="4" key="2">
    <citation type="submission" date="2013-12" db="EMBL/GenBank/DDBJ databases">
        <authorList>
            <person name="Yu Y."/>
            <person name="Lee S."/>
            <person name="de Baynast K."/>
            <person name="Wissotski M."/>
            <person name="Liu L."/>
            <person name="Talag J."/>
            <person name="Goicoechea J."/>
            <person name="Angelova A."/>
            <person name="Jetty R."/>
            <person name="Kudrna D."/>
            <person name="Golser W."/>
            <person name="Rivera L."/>
            <person name="Zhang J."/>
            <person name="Wing R."/>
        </authorList>
    </citation>
    <scope>NUCLEOTIDE SEQUENCE</scope>
</reference>
<dbReference type="PANTHER" id="PTHR11764:SF89">
    <property type="entry name" value="TERPENE CYCLASE_MUTASE FAMILY MEMBER"/>
    <property type="match status" value="1"/>
</dbReference>
<dbReference type="PANTHER" id="PTHR11764">
    <property type="entry name" value="TERPENE CYCLASE/MUTASE FAMILY MEMBER"/>
    <property type="match status" value="1"/>
</dbReference>
<name>A0A0D9XXR8_9ORYZ</name>
<dbReference type="GO" id="GO:0016866">
    <property type="term" value="F:intramolecular transferase activity"/>
    <property type="evidence" value="ECO:0007669"/>
    <property type="project" value="InterPro"/>
</dbReference>
<reference evidence="3" key="3">
    <citation type="submission" date="2015-04" db="UniProtKB">
        <authorList>
            <consortium name="EnsemblPlants"/>
        </authorList>
    </citation>
    <scope>IDENTIFICATION</scope>
</reference>
<dbReference type="Pfam" id="PF13243">
    <property type="entry name" value="SQHop_cyclase_C"/>
    <property type="match status" value="1"/>
</dbReference>
<accession>A0A0D9XXR8</accession>
<sequence>MAYVEGSYTHAVNTAWAMLGLISAGQMERDPTPLHRAAKVLINMQSETGDFPQQEPVGSTNSSVYFNYPNYRNLFPIRALAEYRRGLM</sequence>
<dbReference type="GO" id="GO:0005811">
    <property type="term" value="C:lipid droplet"/>
    <property type="evidence" value="ECO:0007669"/>
    <property type="project" value="InterPro"/>
</dbReference>
<dbReference type="Gramene" id="LPERR12G05160.6">
    <property type="protein sequence ID" value="LPERR12G05160.6"/>
    <property type="gene ID" value="LPERR12G05160"/>
</dbReference>
<dbReference type="EnsemblPlants" id="LPERR12G05160.6">
    <property type="protein sequence ID" value="LPERR12G05160.6"/>
    <property type="gene ID" value="LPERR12G05160"/>
</dbReference>
<evidence type="ECO:0000313" key="4">
    <source>
        <dbReference type="Proteomes" id="UP000032180"/>
    </source>
</evidence>
<evidence type="ECO:0000256" key="1">
    <source>
        <dbReference type="ARBA" id="ARBA00022737"/>
    </source>
</evidence>
<dbReference type="InterPro" id="IPR008930">
    <property type="entry name" value="Terpenoid_cyclase/PrenylTrfase"/>
</dbReference>
<feature type="domain" description="Squalene cyclase C-terminal" evidence="2">
    <location>
        <begin position="7"/>
        <end position="85"/>
    </location>
</feature>
<evidence type="ECO:0000313" key="3">
    <source>
        <dbReference type="EnsemblPlants" id="LPERR12G05160.6"/>
    </source>
</evidence>
<proteinExistence type="predicted"/>
<dbReference type="InterPro" id="IPR032696">
    <property type="entry name" value="SQ_cyclase_C"/>
</dbReference>
<dbReference type="SUPFAM" id="SSF48239">
    <property type="entry name" value="Terpenoid cyclases/Protein prenyltransferases"/>
    <property type="match status" value="1"/>
</dbReference>
<dbReference type="Proteomes" id="UP000032180">
    <property type="component" value="Chromosome 12"/>
</dbReference>
<reference evidence="3 4" key="1">
    <citation type="submission" date="2012-08" db="EMBL/GenBank/DDBJ databases">
        <title>Oryza genome evolution.</title>
        <authorList>
            <person name="Wing R.A."/>
        </authorList>
    </citation>
    <scope>NUCLEOTIDE SEQUENCE</scope>
</reference>
<dbReference type="Gene3D" id="1.50.10.20">
    <property type="match status" value="1"/>
</dbReference>
<evidence type="ECO:0000259" key="2">
    <source>
        <dbReference type="Pfam" id="PF13243"/>
    </source>
</evidence>
<dbReference type="HOGENOM" id="CLU_170628_0_0_1"/>
<dbReference type="AlphaFoldDB" id="A0A0D9XXR8"/>